<dbReference type="AlphaFoldDB" id="A0A368FRC9"/>
<comment type="caution">
    <text evidence="1">The sequence shown here is derived from an EMBL/GenBank/DDBJ whole genome shotgun (WGS) entry which is preliminary data.</text>
</comment>
<protein>
    <submittedName>
        <fullName evidence="1">Uncharacterized protein</fullName>
    </submittedName>
</protein>
<evidence type="ECO:0000313" key="2">
    <source>
        <dbReference type="Proteomes" id="UP000252519"/>
    </source>
</evidence>
<reference evidence="1 2" key="1">
    <citation type="submission" date="2014-10" db="EMBL/GenBank/DDBJ databases">
        <title>Draft genome of the hookworm Ancylostoma caninum.</title>
        <authorList>
            <person name="Mitreva M."/>
        </authorList>
    </citation>
    <scope>NUCLEOTIDE SEQUENCE [LARGE SCALE GENOMIC DNA]</scope>
    <source>
        <strain evidence="1 2">Baltimore</strain>
    </source>
</reference>
<gene>
    <name evidence="1" type="ORF">ANCCAN_19436</name>
</gene>
<evidence type="ECO:0000313" key="1">
    <source>
        <dbReference type="EMBL" id="RCN34713.1"/>
    </source>
</evidence>
<proteinExistence type="predicted"/>
<dbReference type="EMBL" id="JOJR01000750">
    <property type="protein sequence ID" value="RCN34713.1"/>
    <property type="molecule type" value="Genomic_DNA"/>
</dbReference>
<accession>A0A368FRC9</accession>
<organism evidence="1 2">
    <name type="scientific">Ancylostoma caninum</name>
    <name type="common">Dog hookworm</name>
    <dbReference type="NCBI Taxonomy" id="29170"/>
    <lineage>
        <taxon>Eukaryota</taxon>
        <taxon>Metazoa</taxon>
        <taxon>Ecdysozoa</taxon>
        <taxon>Nematoda</taxon>
        <taxon>Chromadorea</taxon>
        <taxon>Rhabditida</taxon>
        <taxon>Rhabditina</taxon>
        <taxon>Rhabditomorpha</taxon>
        <taxon>Strongyloidea</taxon>
        <taxon>Ancylostomatidae</taxon>
        <taxon>Ancylostomatinae</taxon>
        <taxon>Ancylostoma</taxon>
    </lineage>
</organism>
<sequence>DSDTYQEFRNIVLTKSFQRDLSKATSDGGTSTYMQKQTRPVSVVLSQRNILMMQIQRKYKRMKPTIVIKSSVPHEWRDDVSAEVLSARVRTLNAHEDCLDIDQLPHEIGGMMMAKEASESDYGVEL</sequence>
<feature type="non-terminal residue" evidence="1">
    <location>
        <position position="1"/>
    </location>
</feature>
<keyword evidence="2" id="KW-1185">Reference proteome</keyword>
<dbReference type="Proteomes" id="UP000252519">
    <property type="component" value="Unassembled WGS sequence"/>
</dbReference>
<name>A0A368FRC9_ANCCA</name>